<feature type="region of interest" description="Disordered" evidence="2">
    <location>
        <begin position="284"/>
        <end position="305"/>
    </location>
</feature>
<dbReference type="PANTHER" id="PTHR15327">
    <property type="entry name" value="MICROFIBRIL-ASSOCIATED PROTEIN"/>
    <property type="match status" value="1"/>
</dbReference>
<evidence type="ECO:0000313" key="4">
    <source>
        <dbReference type="Proteomes" id="UP000694861"/>
    </source>
</evidence>
<dbReference type="InterPro" id="IPR009730">
    <property type="entry name" value="MFAP1_C"/>
</dbReference>
<dbReference type="GeneID" id="103343497"/>
<feature type="compositionally biased region" description="Basic and acidic residues" evidence="2">
    <location>
        <begin position="284"/>
        <end position="293"/>
    </location>
</feature>
<reference evidence="4" key="1">
    <citation type="journal article" date="2012" name="Nat. Commun.">
        <title>The genome of Prunus mume.</title>
        <authorList>
            <person name="Zhang Q."/>
            <person name="Chen W."/>
            <person name="Sun L."/>
            <person name="Zhao F."/>
            <person name="Huang B."/>
            <person name="Yang W."/>
            <person name="Tao Y."/>
            <person name="Wang J."/>
            <person name="Yuan Z."/>
            <person name="Fan G."/>
            <person name="Xing Z."/>
            <person name="Han C."/>
            <person name="Pan H."/>
            <person name="Zhong X."/>
            <person name="Shi W."/>
            <person name="Liang X."/>
            <person name="Du D."/>
            <person name="Sun F."/>
            <person name="Xu Z."/>
            <person name="Hao R."/>
            <person name="Lv T."/>
            <person name="Lv Y."/>
            <person name="Zheng Z."/>
            <person name="Sun M."/>
            <person name="Luo L."/>
            <person name="Cai M."/>
            <person name="Gao Y."/>
            <person name="Wang J."/>
            <person name="Yin Y."/>
            <person name="Xu X."/>
            <person name="Cheng T."/>
            <person name="Wang J."/>
        </authorList>
    </citation>
    <scope>NUCLEOTIDE SEQUENCE [LARGE SCALE GENOMIC DNA]</scope>
</reference>
<evidence type="ECO:0000256" key="2">
    <source>
        <dbReference type="SAM" id="MobiDB-lite"/>
    </source>
</evidence>
<dbReference type="Proteomes" id="UP000694861">
    <property type="component" value="Unplaced"/>
</dbReference>
<reference evidence="5" key="2">
    <citation type="submission" date="2025-08" db="UniProtKB">
        <authorList>
            <consortium name="RefSeq"/>
        </authorList>
    </citation>
    <scope>IDENTIFICATION</scope>
</reference>
<feature type="region of interest" description="Disordered" evidence="2">
    <location>
        <begin position="105"/>
        <end position="124"/>
    </location>
</feature>
<evidence type="ECO:0000256" key="1">
    <source>
        <dbReference type="SAM" id="Coils"/>
    </source>
</evidence>
<dbReference type="InterPro" id="IPR033194">
    <property type="entry name" value="MFAP1"/>
</dbReference>
<feature type="compositionally biased region" description="Acidic residues" evidence="2">
    <location>
        <begin position="148"/>
        <end position="166"/>
    </location>
</feature>
<dbReference type="RefSeq" id="XP_008245379.2">
    <property type="nucleotide sequence ID" value="XM_008247157.2"/>
</dbReference>
<protein>
    <submittedName>
        <fullName evidence="5">Microfibrillar-associated protein 1-like</fullName>
    </submittedName>
</protein>
<name>A0ABM0PVY6_PRUMU</name>
<feature type="compositionally biased region" description="Basic residues" evidence="2">
    <location>
        <begin position="294"/>
        <end position="305"/>
    </location>
</feature>
<organism evidence="4 5">
    <name type="scientific">Prunus mume</name>
    <name type="common">Japanese apricot</name>
    <name type="synonym">Armeniaca mume</name>
    <dbReference type="NCBI Taxonomy" id="102107"/>
    <lineage>
        <taxon>Eukaryota</taxon>
        <taxon>Viridiplantae</taxon>
        <taxon>Streptophyta</taxon>
        <taxon>Embryophyta</taxon>
        <taxon>Tracheophyta</taxon>
        <taxon>Spermatophyta</taxon>
        <taxon>Magnoliopsida</taxon>
        <taxon>eudicotyledons</taxon>
        <taxon>Gunneridae</taxon>
        <taxon>Pentapetalae</taxon>
        <taxon>rosids</taxon>
        <taxon>fabids</taxon>
        <taxon>Rosales</taxon>
        <taxon>Rosaceae</taxon>
        <taxon>Amygdaloideae</taxon>
        <taxon>Amygdaleae</taxon>
        <taxon>Prunus</taxon>
    </lineage>
</organism>
<feature type="region of interest" description="Disordered" evidence="2">
    <location>
        <begin position="136"/>
        <end position="171"/>
    </location>
</feature>
<dbReference type="Pfam" id="PF06991">
    <property type="entry name" value="MFAP1"/>
    <property type="match status" value="1"/>
</dbReference>
<gene>
    <name evidence="5" type="primary">LOC103343497</name>
</gene>
<sequence length="407" mass="47967">MSVTAGVSDTVIAVRDKLRGNIGKTKVKRCWPGKAPEWAYDADEDGDIRMFTAASLEKAFPTQEYDVVRKDYPRLRCLAESRIDNRDDVRVDHRRIRQAEIVSTIEEESKGQEGLEAEEEDADALEERRRRIKEKLRQREQEEAPLLSEDEEEVKEEEEEESEYDTDSEKELTGMVMLKPVFVPNSERDTIAERLRLEAEERALEESRKKNLEERKRETKQIVVEEIRKGLEHEANVADIDTDDEVNEAEEYETWKAREIARIKRDRDDREAMLKENEEIEKVRNMTEEERRERERKHPKAAPRRKQKWRFMQKYYHKGAFFQSEADDYAATVGTDGIYTRDFSAPTGEDKMNKTILLKVMQVKHFGHSGRTKWTHLVIEDTTNWKNPLSFKHLFAFLYPLNVAPVR</sequence>
<keyword evidence="1" id="KW-0175">Coiled coil</keyword>
<accession>A0ABM0PVY6</accession>
<feature type="compositionally biased region" description="Acidic residues" evidence="2">
    <location>
        <begin position="115"/>
        <end position="124"/>
    </location>
</feature>
<evidence type="ECO:0000313" key="5">
    <source>
        <dbReference type="RefSeq" id="XP_008245379.2"/>
    </source>
</evidence>
<feature type="domain" description="Micro-fibrillar-associated protein 1 C-terminal" evidence="3">
    <location>
        <begin position="167"/>
        <end position="382"/>
    </location>
</feature>
<keyword evidence="4" id="KW-1185">Reference proteome</keyword>
<evidence type="ECO:0000259" key="3">
    <source>
        <dbReference type="Pfam" id="PF06991"/>
    </source>
</evidence>
<feature type="coiled-coil region" evidence="1">
    <location>
        <begin position="195"/>
        <end position="229"/>
    </location>
</feature>
<proteinExistence type="predicted"/>